<evidence type="ECO:0000256" key="1">
    <source>
        <dbReference type="ARBA" id="ARBA00022670"/>
    </source>
</evidence>
<dbReference type="Pfam" id="PF01483">
    <property type="entry name" value="P_proprotein"/>
    <property type="match status" value="2"/>
</dbReference>
<dbReference type="PANTHER" id="PTHR42884:SF14">
    <property type="entry name" value="NEUROENDOCRINE CONVERTASE 1"/>
    <property type="match status" value="1"/>
</dbReference>
<dbReference type="Gene3D" id="2.60.120.260">
    <property type="entry name" value="Galactose-binding domain-like"/>
    <property type="match status" value="2"/>
</dbReference>
<dbReference type="PROSITE" id="PS51829">
    <property type="entry name" value="P_HOMO_B"/>
    <property type="match status" value="2"/>
</dbReference>
<evidence type="ECO:0000313" key="5">
    <source>
        <dbReference type="EMBL" id="MET4578580.1"/>
    </source>
</evidence>
<dbReference type="InterPro" id="IPR013783">
    <property type="entry name" value="Ig-like_fold"/>
</dbReference>
<dbReference type="PANTHER" id="PTHR42884">
    <property type="entry name" value="PROPROTEIN CONVERTASE SUBTILISIN/KEXIN-RELATED"/>
    <property type="match status" value="1"/>
</dbReference>
<dbReference type="Pfam" id="PF18203">
    <property type="entry name" value="IPTL-CTERM"/>
    <property type="match status" value="1"/>
</dbReference>
<feature type="domain" description="P/Homo B" evidence="4">
    <location>
        <begin position="290"/>
        <end position="448"/>
    </location>
</feature>
<keyword evidence="2" id="KW-0378">Hydrolase</keyword>
<dbReference type="RefSeq" id="WP_354445942.1">
    <property type="nucleotide sequence ID" value="NZ_JBEPSH010000007.1"/>
</dbReference>
<name>A0ABV2QDA7_9BURK</name>
<evidence type="ECO:0000256" key="2">
    <source>
        <dbReference type="ARBA" id="ARBA00022801"/>
    </source>
</evidence>
<organism evidence="5 6">
    <name type="scientific">Ottowia thiooxydans</name>
    <dbReference type="NCBI Taxonomy" id="219182"/>
    <lineage>
        <taxon>Bacteria</taxon>
        <taxon>Pseudomonadati</taxon>
        <taxon>Pseudomonadota</taxon>
        <taxon>Betaproteobacteria</taxon>
        <taxon>Burkholderiales</taxon>
        <taxon>Comamonadaceae</taxon>
        <taxon>Ottowia</taxon>
    </lineage>
</organism>
<reference evidence="5 6" key="1">
    <citation type="submission" date="2024-06" db="EMBL/GenBank/DDBJ databases">
        <title>Sorghum-associated microbial communities from plants grown in Nebraska, USA.</title>
        <authorList>
            <person name="Schachtman D."/>
        </authorList>
    </citation>
    <scope>NUCLEOTIDE SEQUENCE [LARGE SCALE GENOMIC DNA]</scope>
    <source>
        <strain evidence="5 6">2709</strain>
    </source>
</reference>
<evidence type="ECO:0000313" key="6">
    <source>
        <dbReference type="Proteomes" id="UP001549320"/>
    </source>
</evidence>
<gene>
    <name evidence="5" type="ORF">ABIE13_003696</name>
</gene>
<protein>
    <submittedName>
        <fullName evidence="5">Subtilisin-like proprotein convertase family protein</fullName>
    </submittedName>
</protein>
<dbReference type="InterPro" id="IPR002884">
    <property type="entry name" value="P_dom"/>
</dbReference>
<dbReference type="EMBL" id="JBEPSH010000007">
    <property type="protein sequence ID" value="MET4578580.1"/>
    <property type="molecule type" value="Genomic_DNA"/>
</dbReference>
<dbReference type="InterPro" id="IPR026442">
    <property type="entry name" value="IPTL_CTERM"/>
</dbReference>
<accession>A0ABV2QDA7</accession>
<dbReference type="SUPFAM" id="SSF49785">
    <property type="entry name" value="Galactose-binding domain-like"/>
    <property type="match status" value="2"/>
</dbReference>
<proteinExistence type="predicted"/>
<dbReference type="InterPro" id="IPR008979">
    <property type="entry name" value="Galactose-bd-like_sf"/>
</dbReference>
<sequence length="657" mass="67295">MALNSFHQVSPSPRAWLLALQFPSFVRKRVSRLLRKVAVSGLMVAVVLGSHAQPLGVDKAQINTRMLELSTLMRDLKPRLATDRDAAIQYESADLEYRNLSALMGGDKPVVPEFVPRAARTNFLKLAPSSPPLCTPTAATYSQTTPVAIPTGPGVVTSTIVVSGANPWIWDVDLTTFIQHTFAADLDITITSPAGTVVTLTTDNGAGNDNVFNGTVWDDSAPETATDYVYANNVVAPSLVPEEALSAFVGENPNGTWTITISDDLAGDGGSLDSWSLAISALPTAPQVQTVTYAQNTPTAIADVATSSSTLLVAGAGASILDVKVTTYIQHTFSADLDITLVSPGGTAVTLTTDNAAGNDNVFNGTVWYDKANPAGQVPYTTNDGLASDHAYVNNTLASPLVPEGALGALMGQDPNGTWQLNITDDLAGDTGLLTSWSLEVTTATCPSPLIASTPGPAVAGSAYGPVTLSATGGVAPYSWSGSLPSGMSLTSGGQLSGTPALGSEGNYTVTVTDSHTPTANTADVTLQVTAATLAITTSSLPDASWGQPYTAALMSSGGTPTYSWTASGLPAGLSVSGNQIVGTPSESGTFTVTLTLMDSGSPAQSATAILDLAVTAVVVPSVQAVPALGEASLVLLALLAAALGLSQRRRSQGNAE</sequence>
<comment type="caution">
    <text evidence="5">The sequence shown here is derived from an EMBL/GenBank/DDBJ whole genome shotgun (WGS) entry which is preliminary data.</text>
</comment>
<dbReference type="Gene3D" id="2.60.40.10">
    <property type="entry name" value="Immunoglobulins"/>
    <property type="match status" value="2"/>
</dbReference>
<keyword evidence="1" id="KW-0645">Protease</keyword>
<dbReference type="Proteomes" id="UP001549320">
    <property type="component" value="Unassembled WGS sequence"/>
</dbReference>
<keyword evidence="6" id="KW-1185">Reference proteome</keyword>
<feature type="domain" description="P/Homo B" evidence="4">
    <location>
        <begin position="129"/>
        <end position="287"/>
    </location>
</feature>
<dbReference type="NCBIfam" id="TIGR04174">
    <property type="entry name" value="IPTL_CTERM"/>
    <property type="match status" value="1"/>
</dbReference>
<keyword evidence="3" id="KW-0720">Serine protease</keyword>
<evidence type="ECO:0000259" key="4">
    <source>
        <dbReference type="PROSITE" id="PS51829"/>
    </source>
</evidence>
<evidence type="ECO:0000256" key="3">
    <source>
        <dbReference type="ARBA" id="ARBA00022825"/>
    </source>
</evidence>